<reference evidence="1 2" key="1">
    <citation type="journal article" date="2016" name="Nat. Commun.">
        <title>Ectomycorrhizal ecology is imprinted in the genome of the dominant symbiotic fungus Cenococcum geophilum.</title>
        <authorList>
            <consortium name="DOE Joint Genome Institute"/>
            <person name="Peter M."/>
            <person name="Kohler A."/>
            <person name="Ohm R.A."/>
            <person name="Kuo A."/>
            <person name="Krutzmann J."/>
            <person name="Morin E."/>
            <person name="Arend M."/>
            <person name="Barry K.W."/>
            <person name="Binder M."/>
            <person name="Choi C."/>
            <person name="Clum A."/>
            <person name="Copeland A."/>
            <person name="Grisel N."/>
            <person name="Haridas S."/>
            <person name="Kipfer T."/>
            <person name="LaButti K."/>
            <person name="Lindquist E."/>
            <person name="Lipzen A."/>
            <person name="Maire R."/>
            <person name="Meier B."/>
            <person name="Mihaltcheva S."/>
            <person name="Molinier V."/>
            <person name="Murat C."/>
            <person name="Poggeler S."/>
            <person name="Quandt C.A."/>
            <person name="Sperisen C."/>
            <person name="Tritt A."/>
            <person name="Tisserant E."/>
            <person name="Crous P.W."/>
            <person name="Henrissat B."/>
            <person name="Nehls U."/>
            <person name="Egli S."/>
            <person name="Spatafora J.W."/>
            <person name="Grigoriev I.V."/>
            <person name="Martin F.M."/>
        </authorList>
    </citation>
    <scope>NUCLEOTIDE SEQUENCE [LARGE SCALE GENOMIC DNA]</scope>
    <source>
        <strain evidence="1 2">CBS 207.34</strain>
    </source>
</reference>
<evidence type="ECO:0000313" key="2">
    <source>
        <dbReference type="Proteomes" id="UP000250140"/>
    </source>
</evidence>
<accession>A0A8E2F2E6</accession>
<evidence type="ECO:0000313" key="1">
    <source>
        <dbReference type="EMBL" id="OCL09322.1"/>
    </source>
</evidence>
<dbReference type="AlphaFoldDB" id="A0A8E2F2E6"/>
<organism evidence="1 2">
    <name type="scientific">Glonium stellatum</name>
    <dbReference type="NCBI Taxonomy" id="574774"/>
    <lineage>
        <taxon>Eukaryota</taxon>
        <taxon>Fungi</taxon>
        <taxon>Dikarya</taxon>
        <taxon>Ascomycota</taxon>
        <taxon>Pezizomycotina</taxon>
        <taxon>Dothideomycetes</taxon>
        <taxon>Pleosporomycetidae</taxon>
        <taxon>Gloniales</taxon>
        <taxon>Gloniaceae</taxon>
        <taxon>Glonium</taxon>
    </lineage>
</organism>
<dbReference type="EMBL" id="KV749469">
    <property type="protein sequence ID" value="OCL09322.1"/>
    <property type="molecule type" value="Genomic_DNA"/>
</dbReference>
<keyword evidence="2" id="KW-1185">Reference proteome</keyword>
<dbReference type="Proteomes" id="UP000250140">
    <property type="component" value="Unassembled WGS sequence"/>
</dbReference>
<gene>
    <name evidence="1" type="ORF">AOQ84DRAFT_23746</name>
</gene>
<proteinExistence type="predicted"/>
<name>A0A8E2F2E6_9PEZI</name>
<sequence length="76" mass="8141">MNAGGIGGRESSGARWAADLYLPLTQLCQDYQLRSDGSLEGPTPSRASSRDAGFVASMSHRVWSSKRTVAEGQIIK</sequence>
<protein>
    <submittedName>
        <fullName evidence="1">Uncharacterized protein</fullName>
    </submittedName>
</protein>